<feature type="domain" description="Creatinase N-terminal" evidence="2">
    <location>
        <begin position="29"/>
        <end position="163"/>
    </location>
</feature>
<evidence type="ECO:0000259" key="1">
    <source>
        <dbReference type="Pfam" id="PF00557"/>
    </source>
</evidence>
<dbReference type="PANTHER" id="PTHR46112">
    <property type="entry name" value="AMINOPEPTIDASE"/>
    <property type="match status" value="1"/>
</dbReference>
<dbReference type="CDD" id="cd01066">
    <property type="entry name" value="APP_MetAP"/>
    <property type="match status" value="1"/>
</dbReference>
<comment type="caution">
    <text evidence="3">The sequence shown here is derived from an EMBL/GenBank/DDBJ whole genome shotgun (WGS) entry which is preliminary data.</text>
</comment>
<protein>
    <submittedName>
        <fullName evidence="3">Xaa-Pro peptidase family protein</fullName>
    </submittedName>
</protein>
<dbReference type="RefSeq" id="WP_285391379.1">
    <property type="nucleotide sequence ID" value="NZ_JASSVS010000006.1"/>
</dbReference>
<dbReference type="Gene3D" id="3.40.350.10">
    <property type="entry name" value="Creatinase/prolidase N-terminal domain"/>
    <property type="match status" value="1"/>
</dbReference>
<sequence length="392" mass="42512">MDFNAYQKTLANELRGRECPFPEAEYEQRLERLRASMAAEDIGALLLTDPSDLFYLTGYSTFEVSVHVALVVTGDTLTLQVPSIETGPAMITTRVDNVIGYRWEGIGDVLDPLARALSGHGTTVGIDYWHGSLRQGVVEGLRQRLPDTRFVDVSGMLKGIRIVKSPAEIDCLRQSARITGQGIDAAVAAICPGMTDNDIAAVGARALLEGGSEFMSMQPIVTVGQRSSVIHTNHKRCRVEDGDVVFLEFGAVWQRYTAPMMRTVVAGRPSARMRTVFDGCRRVVDALQAAMVPGRTFDSAARAAEQAMAPLAGEVFFSGVFGYTVGAQFPPSWVEGSGFIARGETAVFQPGMVFHLPLCLRIPGQWGIGCSDTVVVKEHGSEPLTANPWKLD</sequence>
<name>A0ABT7IDJ8_9GAMM</name>
<dbReference type="Gene3D" id="3.90.230.10">
    <property type="entry name" value="Creatinase/methionine aminopeptidase superfamily"/>
    <property type="match status" value="1"/>
</dbReference>
<dbReference type="Pfam" id="PF01321">
    <property type="entry name" value="Creatinase_N"/>
    <property type="match status" value="1"/>
</dbReference>
<dbReference type="SUPFAM" id="SSF53092">
    <property type="entry name" value="Creatinase/prolidase N-terminal domain"/>
    <property type="match status" value="1"/>
</dbReference>
<organism evidence="3 4">
    <name type="scientific">Marinobacter azerbaijanicus</name>
    <dbReference type="NCBI Taxonomy" id="3050455"/>
    <lineage>
        <taxon>Bacteria</taxon>
        <taxon>Pseudomonadati</taxon>
        <taxon>Pseudomonadota</taxon>
        <taxon>Gammaproteobacteria</taxon>
        <taxon>Pseudomonadales</taxon>
        <taxon>Marinobacteraceae</taxon>
        <taxon>Marinobacter</taxon>
    </lineage>
</organism>
<dbReference type="Pfam" id="PF00557">
    <property type="entry name" value="Peptidase_M24"/>
    <property type="match status" value="1"/>
</dbReference>
<evidence type="ECO:0000313" key="4">
    <source>
        <dbReference type="Proteomes" id="UP001227964"/>
    </source>
</evidence>
<keyword evidence="4" id="KW-1185">Reference proteome</keyword>
<dbReference type="InterPro" id="IPR029149">
    <property type="entry name" value="Creatin/AminoP/Spt16_N"/>
</dbReference>
<evidence type="ECO:0000313" key="3">
    <source>
        <dbReference type="EMBL" id="MDL0432215.1"/>
    </source>
</evidence>
<dbReference type="InterPro" id="IPR036005">
    <property type="entry name" value="Creatinase/aminopeptidase-like"/>
</dbReference>
<evidence type="ECO:0000259" key="2">
    <source>
        <dbReference type="Pfam" id="PF01321"/>
    </source>
</evidence>
<dbReference type="InterPro" id="IPR000587">
    <property type="entry name" value="Creatinase_N"/>
</dbReference>
<dbReference type="InterPro" id="IPR050659">
    <property type="entry name" value="Peptidase_M24B"/>
</dbReference>
<dbReference type="EMBL" id="JASSVS010000006">
    <property type="protein sequence ID" value="MDL0432215.1"/>
    <property type="molecule type" value="Genomic_DNA"/>
</dbReference>
<gene>
    <name evidence="3" type="ORF">QPM17_13805</name>
</gene>
<dbReference type="PANTHER" id="PTHR46112:SF2">
    <property type="entry name" value="XAA-PRO AMINOPEPTIDASE P-RELATED"/>
    <property type="match status" value="1"/>
</dbReference>
<dbReference type="SUPFAM" id="SSF55920">
    <property type="entry name" value="Creatinase/aminopeptidase"/>
    <property type="match status" value="1"/>
</dbReference>
<dbReference type="Proteomes" id="UP001227964">
    <property type="component" value="Unassembled WGS sequence"/>
</dbReference>
<feature type="domain" description="Peptidase M24" evidence="1">
    <location>
        <begin position="171"/>
        <end position="378"/>
    </location>
</feature>
<reference evidence="3 4" key="1">
    <citation type="submission" date="2023-06" db="EMBL/GenBank/DDBJ databases">
        <title>Marinobacter azerbaijanicus a moderately halophilic, isolated from Urmia Lake in Azerbaijan region of Iran.</title>
        <authorList>
            <person name="Sanchez-Porro C."/>
            <person name="Aghdam E.M."/>
            <person name="Saheb S.M."/>
            <person name="Tarhriz V."/>
            <person name="Kazemi E."/>
            <person name="Ammozegar M.A."/>
            <person name="Ventosa A."/>
            <person name="Hejazi M.S."/>
        </authorList>
    </citation>
    <scope>NUCLEOTIDE SEQUENCE [LARGE SCALE GENOMIC DNA]</scope>
    <source>
        <strain evidence="3 4">TBZ242</strain>
    </source>
</reference>
<dbReference type="InterPro" id="IPR000994">
    <property type="entry name" value="Pept_M24"/>
</dbReference>
<accession>A0ABT7IDJ8</accession>
<proteinExistence type="predicted"/>